<feature type="transmembrane region" description="Helical" evidence="1">
    <location>
        <begin position="251"/>
        <end position="276"/>
    </location>
</feature>
<dbReference type="EC" id="2.4.-.-" evidence="3"/>
<dbReference type="Gene3D" id="3.90.550.10">
    <property type="entry name" value="Spore Coat Polysaccharide Biosynthesis Protein SpsA, Chain A"/>
    <property type="match status" value="1"/>
</dbReference>
<protein>
    <submittedName>
        <fullName evidence="3">Glycosyltransferase</fullName>
        <ecNumber evidence="3">2.4.-.-</ecNumber>
    </submittedName>
</protein>
<sequence length="320" mass="35312">MTDAPPFVSVIVPTHRRRDLLRRLLDSLIAQDWPADRFEVIVVHNHTDDGTAEMVAACAAASPVPIAYFRTAFSGPGPSRQFGAEHAQGAILAFIDDDCAATPGWIAAGVRAIQGGLALVQGRTLPRPDQPRRLLEKTVTVTGPTPYYETCNIFYDAAVFRAVGGFPADFRERFYGEDTALGWAVHLAGYPTGFAADALVHHEVFPVTFRRWLMEPTTMRHWPALVRAYPAMRRDLFLGYFLSRLTAAFDLFALGLILAVLLHPAFLLLTLPYLALRFLDRGRLTNPIHLVARLVFGLPRATILAAVLLRSSIRAGTIVL</sequence>
<comment type="caution">
    <text evidence="3">The sequence shown here is derived from an EMBL/GenBank/DDBJ whole genome shotgun (WGS) entry which is preliminary data.</text>
</comment>
<name>A0ABS7A387_9PROT</name>
<evidence type="ECO:0000313" key="4">
    <source>
        <dbReference type="Proteomes" id="UP001196565"/>
    </source>
</evidence>
<keyword evidence="1" id="KW-1133">Transmembrane helix</keyword>
<evidence type="ECO:0000256" key="1">
    <source>
        <dbReference type="SAM" id="Phobius"/>
    </source>
</evidence>
<dbReference type="InterPro" id="IPR001173">
    <property type="entry name" value="Glyco_trans_2-like"/>
</dbReference>
<dbReference type="Pfam" id="PF00535">
    <property type="entry name" value="Glycos_transf_2"/>
    <property type="match status" value="1"/>
</dbReference>
<dbReference type="InterPro" id="IPR050834">
    <property type="entry name" value="Glycosyltransf_2"/>
</dbReference>
<feature type="domain" description="Glycosyltransferase 2-like" evidence="2">
    <location>
        <begin position="9"/>
        <end position="133"/>
    </location>
</feature>
<reference evidence="3 4" key="1">
    <citation type="submission" date="2021-07" db="EMBL/GenBank/DDBJ databases">
        <authorList>
            <person name="So Y."/>
        </authorList>
    </citation>
    <scope>NUCLEOTIDE SEQUENCE [LARGE SCALE GENOMIC DNA]</scope>
    <source>
        <strain evidence="3 4">HJA6</strain>
    </source>
</reference>
<keyword evidence="3" id="KW-0808">Transferase</keyword>
<accession>A0ABS7A387</accession>
<organism evidence="3 4">
    <name type="scientific">Roseomonas alba</name>
    <dbReference type="NCBI Taxonomy" id="2846776"/>
    <lineage>
        <taxon>Bacteria</taxon>
        <taxon>Pseudomonadati</taxon>
        <taxon>Pseudomonadota</taxon>
        <taxon>Alphaproteobacteria</taxon>
        <taxon>Acetobacterales</taxon>
        <taxon>Roseomonadaceae</taxon>
        <taxon>Roseomonas</taxon>
    </lineage>
</organism>
<keyword evidence="1" id="KW-0812">Transmembrane</keyword>
<keyword evidence="3" id="KW-0328">Glycosyltransferase</keyword>
<dbReference type="PANTHER" id="PTHR43685">
    <property type="entry name" value="GLYCOSYLTRANSFERASE"/>
    <property type="match status" value="1"/>
</dbReference>
<gene>
    <name evidence="3" type="ORF">KPL78_02895</name>
</gene>
<dbReference type="CDD" id="cd00761">
    <property type="entry name" value="Glyco_tranf_GTA_type"/>
    <property type="match status" value="1"/>
</dbReference>
<proteinExistence type="predicted"/>
<dbReference type="EMBL" id="JAHYBZ010000001">
    <property type="protein sequence ID" value="MBW6396774.1"/>
    <property type="molecule type" value="Genomic_DNA"/>
</dbReference>
<evidence type="ECO:0000313" key="3">
    <source>
        <dbReference type="EMBL" id="MBW6396774.1"/>
    </source>
</evidence>
<dbReference type="GO" id="GO:0016757">
    <property type="term" value="F:glycosyltransferase activity"/>
    <property type="evidence" value="ECO:0007669"/>
    <property type="project" value="UniProtKB-KW"/>
</dbReference>
<keyword evidence="1" id="KW-0472">Membrane</keyword>
<dbReference type="InterPro" id="IPR029044">
    <property type="entry name" value="Nucleotide-diphossugar_trans"/>
</dbReference>
<dbReference type="RefSeq" id="WP_219761291.1">
    <property type="nucleotide sequence ID" value="NZ_JAHYBZ010000001.1"/>
</dbReference>
<evidence type="ECO:0000259" key="2">
    <source>
        <dbReference type="Pfam" id="PF00535"/>
    </source>
</evidence>
<keyword evidence="4" id="KW-1185">Reference proteome</keyword>
<dbReference type="Proteomes" id="UP001196565">
    <property type="component" value="Unassembled WGS sequence"/>
</dbReference>
<dbReference type="PANTHER" id="PTHR43685:SF3">
    <property type="entry name" value="SLR2126 PROTEIN"/>
    <property type="match status" value="1"/>
</dbReference>
<dbReference type="SUPFAM" id="SSF53448">
    <property type="entry name" value="Nucleotide-diphospho-sugar transferases"/>
    <property type="match status" value="1"/>
</dbReference>